<feature type="region of interest" description="Disordered" evidence="1">
    <location>
        <begin position="1"/>
        <end position="26"/>
    </location>
</feature>
<feature type="domain" description="Winged helix-turn-helix" evidence="2">
    <location>
        <begin position="24"/>
        <end position="89"/>
    </location>
</feature>
<dbReference type="OrthoDB" id="6387921at2"/>
<dbReference type="EMBL" id="LNYH01000089">
    <property type="protein sequence ID" value="KTD22000.1"/>
    <property type="molecule type" value="Genomic_DNA"/>
</dbReference>
<evidence type="ECO:0000259" key="2">
    <source>
        <dbReference type="Pfam" id="PF14090"/>
    </source>
</evidence>
<comment type="caution">
    <text evidence="3">The sequence shown here is derived from an EMBL/GenBank/DDBJ whole genome shotgun (WGS) entry which is preliminary data.</text>
</comment>
<proteinExistence type="predicted"/>
<name>A0A0W0VP96_9GAMM</name>
<protein>
    <recommendedName>
        <fullName evidence="2">Winged helix-turn-helix domain-containing protein</fullName>
    </recommendedName>
</protein>
<dbReference type="InterPro" id="IPR055245">
    <property type="entry name" value="HTH_proteobacteria"/>
</dbReference>
<evidence type="ECO:0000313" key="4">
    <source>
        <dbReference type="Proteomes" id="UP000054761"/>
    </source>
</evidence>
<organism evidence="3 4">
    <name type="scientific">Legionella israelensis</name>
    <dbReference type="NCBI Taxonomy" id="454"/>
    <lineage>
        <taxon>Bacteria</taxon>
        <taxon>Pseudomonadati</taxon>
        <taxon>Pseudomonadota</taxon>
        <taxon>Gammaproteobacteria</taxon>
        <taxon>Legionellales</taxon>
        <taxon>Legionellaceae</taxon>
        <taxon>Legionella</taxon>
    </lineage>
</organism>
<evidence type="ECO:0000313" key="3">
    <source>
        <dbReference type="EMBL" id="KTD22000.1"/>
    </source>
</evidence>
<dbReference type="Pfam" id="PF14090">
    <property type="entry name" value="HTH_39"/>
    <property type="match status" value="1"/>
</dbReference>
<sequence>MDKKSPDNLGQNRSSKRPYNNTASQRARIIRHFQEKSPRLSTIQAREQYGILHPGGRIMELRNKGYQIDTHWIRETDSNGVLHRIGLYVYHGGNKEASHDK</sequence>
<evidence type="ECO:0000256" key="1">
    <source>
        <dbReference type="SAM" id="MobiDB-lite"/>
    </source>
</evidence>
<feature type="compositionally biased region" description="Polar residues" evidence="1">
    <location>
        <begin position="8"/>
        <end position="25"/>
    </location>
</feature>
<reference evidence="3 4" key="1">
    <citation type="submission" date="2015-11" db="EMBL/GenBank/DDBJ databases">
        <title>Genomic analysis of 38 Legionella species identifies large and diverse effector repertoires.</title>
        <authorList>
            <person name="Burstein D."/>
            <person name="Amaro F."/>
            <person name="Zusman T."/>
            <person name="Lifshitz Z."/>
            <person name="Cohen O."/>
            <person name="Gilbert J.A."/>
            <person name="Pupko T."/>
            <person name="Shuman H.A."/>
            <person name="Segal G."/>
        </authorList>
    </citation>
    <scope>NUCLEOTIDE SEQUENCE [LARGE SCALE GENOMIC DNA]</scope>
    <source>
        <strain evidence="3 4">Bercovier 4</strain>
    </source>
</reference>
<keyword evidence="4" id="KW-1185">Reference proteome</keyword>
<accession>A0A0W0VP96</accession>
<dbReference type="Proteomes" id="UP000054761">
    <property type="component" value="Unassembled WGS sequence"/>
</dbReference>
<dbReference type="AlphaFoldDB" id="A0A0W0VP96"/>
<dbReference type="PATRIC" id="fig|454.4.peg.1661"/>
<gene>
    <name evidence="3" type="ORF">Lisr_1525</name>
</gene>
<dbReference type="RefSeq" id="WP_065235997.1">
    <property type="nucleotide sequence ID" value="NZ_CAAAJA010000110.1"/>
</dbReference>
<dbReference type="STRING" id="454.Lisr_1525"/>